<keyword evidence="11" id="KW-0449">Lipoprotein</keyword>
<evidence type="ECO:0000313" key="11">
    <source>
        <dbReference type="EMBL" id="QEG15112.1"/>
    </source>
</evidence>
<gene>
    <name evidence="11" type="primary">apbE_1</name>
    <name evidence="11" type="ORF">GmarT_09500</name>
</gene>
<evidence type="ECO:0000256" key="8">
    <source>
        <dbReference type="ARBA" id="ARBA00022842"/>
    </source>
</evidence>
<dbReference type="Gene3D" id="3.10.520.10">
    <property type="entry name" value="ApbE-like domains"/>
    <property type="match status" value="1"/>
</dbReference>
<proteinExistence type="predicted"/>
<name>A0ABX5YHQ9_9PLAN</name>
<dbReference type="PANTHER" id="PTHR30040">
    <property type="entry name" value="THIAMINE BIOSYNTHESIS LIPOPROTEIN APBE"/>
    <property type="match status" value="1"/>
</dbReference>
<dbReference type="Proteomes" id="UP000322887">
    <property type="component" value="Chromosome"/>
</dbReference>
<accession>A0ABX5YHQ9</accession>
<keyword evidence="4" id="KW-0285">Flavoprotein</keyword>
<dbReference type="Gene3D" id="2.60.40.4070">
    <property type="match status" value="1"/>
</dbReference>
<dbReference type="Pfam" id="PF02424">
    <property type="entry name" value="ApbE"/>
    <property type="match status" value="1"/>
</dbReference>
<organism evidence="11 12">
    <name type="scientific">Gimesia maris</name>
    <dbReference type="NCBI Taxonomy" id="122"/>
    <lineage>
        <taxon>Bacteria</taxon>
        <taxon>Pseudomonadati</taxon>
        <taxon>Planctomycetota</taxon>
        <taxon>Planctomycetia</taxon>
        <taxon>Planctomycetales</taxon>
        <taxon>Planctomycetaceae</taxon>
        <taxon>Gimesia</taxon>
    </lineage>
</organism>
<dbReference type="RefSeq" id="WP_002646498.1">
    <property type="nucleotide sequence ID" value="NZ_CP042910.1"/>
</dbReference>
<dbReference type="Pfam" id="PF10029">
    <property type="entry name" value="DUF2271"/>
    <property type="match status" value="1"/>
</dbReference>
<comment type="cofactor">
    <cofactor evidence="1">
        <name>Mg(2+)</name>
        <dbReference type="ChEBI" id="CHEBI:18420"/>
    </cofactor>
</comment>
<evidence type="ECO:0000256" key="7">
    <source>
        <dbReference type="ARBA" id="ARBA00022827"/>
    </source>
</evidence>
<evidence type="ECO:0000256" key="3">
    <source>
        <dbReference type="ARBA" id="ARBA00016337"/>
    </source>
</evidence>
<dbReference type="GeneID" id="98645607"/>
<reference evidence="11 12" key="1">
    <citation type="submission" date="2019-08" db="EMBL/GenBank/DDBJ databases">
        <title>Deep-cultivation of Planctomycetes and their phenomic and genomic characterization uncovers novel biology.</title>
        <authorList>
            <person name="Wiegand S."/>
            <person name="Jogler M."/>
            <person name="Boedeker C."/>
            <person name="Pinto D."/>
            <person name="Vollmers J."/>
            <person name="Rivas-Marin E."/>
            <person name="Kohn T."/>
            <person name="Peeters S.H."/>
            <person name="Heuer A."/>
            <person name="Rast P."/>
            <person name="Oberbeckmann S."/>
            <person name="Bunk B."/>
            <person name="Jeske O."/>
            <person name="Meyerdierks A."/>
            <person name="Storesund J.E."/>
            <person name="Kallscheuer N."/>
            <person name="Luecker S."/>
            <person name="Lage O.M."/>
            <person name="Pohl T."/>
            <person name="Merkel B.J."/>
            <person name="Hornburger P."/>
            <person name="Mueller R.-W."/>
            <person name="Bruemmer F."/>
            <person name="Labrenz M."/>
            <person name="Spormann A.M."/>
            <person name="Op den Camp H."/>
            <person name="Overmann J."/>
            <person name="Amann R."/>
            <person name="Jetten M.S.M."/>
            <person name="Mascher T."/>
            <person name="Medema M.H."/>
            <person name="Devos D.P."/>
            <person name="Kaster A.-K."/>
            <person name="Ovreas L."/>
            <person name="Rohde M."/>
            <person name="Galperin M.Y."/>
            <person name="Jogler C."/>
        </authorList>
    </citation>
    <scope>NUCLEOTIDE SEQUENCE [LARGE SCALE GENOMIC DNA]</scope>
    <source>
        <strain evidence="11 12">DSM 8797</strain>
    </source>
</reference>
<evidence type="ECO:0000256" key="2">
    <source>
        <dbReference type="ARBA" id="ARBA00011955"/>
    </source>
</evidence>
<keyword evidence="7" id="KW-0274">FAD</keyword>
<dbReference type="InterPro" id="IPR003374">
    <property type="entry name" value="ApbE-like_sf"/>
</dbReference>
<evidence type="ECO:0000256" key="9">
    <source>
        <dbReference type="ARBA" id="ARBA00031306"/>
    </source>
</evidence>
<keyword evidence="5" id="KW-0808">Transferase</keyword>
<comment type="catalytic activity">
    <reaction evidence="10">
        <text>L-threonyl-[protein] + FAD = FMN-L-threonyl-[protein] + AMP + H(+)</text>
        <dbReference type="Rhea" id="RHEA:36847"/>
        <dbReference type="Rhea" id="RHEA-COMP:11060"/>
        <dbReference type="Rhea" id="RHEA-COMP:11061"/>
        <dbReference type="ChEBI" id="CHEBI:15378"/>
        <dbReference type="ChEBI" id="CHEBI:30013"/>
        <dbReference type="ChEBI" id="CHEBI:57692"/>
        <dbReference type="ChEBI" id="CHEBI:74257"/>
        <dbReference type="ChEBI" id="CHEBI:456215"/>
        <dbReference type="EC" id="2.7.1.180"/>
    </reaction>
</comment>
<keyword evidence="6" id="KW-0479">Metal-binding</keyword>
<protein>
    <recommendedName>
        <fullName evidence="3">FAD:protein FMN transferase</fullName>
        <ecNumber evidence="2">2.7.1.180</ecNumber>
    </recommendedName>
    <alternativeName>
        <fullName evidence="9">Flavin transferase</fullName>
    </alternativeName>
</protein>
<evidence type="ECO:0000256" key="4">
    <source>
        <dbReference type="ARBA" id="ARBA00022630"/>
    </source>
</evidence>
<evidence type="ECO:0000256" key="6">
    <source>
        <dbReference type="ARBA" id="ARBA00022723"/>
    </source>
</evidence>
<keyword evidence="12" id="KW-1185">Reference proteome</keyword>
<evidence type="ECO:0000256" key="10">
    <source>
        <dbReference type="ARBA" id="ARBA00048540"/>
    </source>
</evidence>
<keyword evidence="8" id="KW-0460">Magnesium</keyword>
<dbReference type="EC" id="2.7.1.180" evidence="2"/>
<dbReference type="PANTHER" id="PTHR30040:SF2">
    <property type="entry name" value="FAD:PROTEIN FMN TRANSFERASE"/>
    <property type="match status" value="1"/>
</dbReference>
<dbReference type="SUPFAM" id="SSF143631">
    <property type="entry name" value="ApbE-like"/>
    <property type="match status" value="1"/>
</dbReference>
<dbReference type="EMBL" id="CP042910">
    <property type="protein sequence ID" value="QEG15112.1"/>
    <property type="molecule type" value="Genomic_DNA"/>
</dbReference>
<evidence type="ECO:0000256" key="5">
    <source>
        <dbReference type="ARBA" id="ARBA00022679"/>
    </source>
</evidence>
<dbReference type="InterPro" id="IPR024932">
    <property type="entry name" value="ApbE"/>
</dbReference>
<dbReference type="InterPro" id="IPR014469">
    <property type="entry name" value="DUF2271"/>
</dbReference>
<evidence type="ECO:0000313" key="12">
    <source>
        <dbReference type="Proteomes" id="UP000322887"/>
    </source>
</evidence>
<sequence>MNVSRLLLLTVIVPASLLFAGRTSAEEYLFQHEHVLGTSLELRVHASSAELAEQAENAALKEIDRLAKILSRHDPASELMQWQSSTKQRSVSQDLLTVLTRAEKWRRLTGGAFDVRAGAFVELWKQSAQAQQLPAEEQRRQIAVTLATAPWNIDAAGAIQRNDKLAISLDALGKGYILDAVCRKIQTDCPGVTGLVINIGGDLRKVGAAPVEIAIANPVDTSENASPLMSFQQTGEIALATSGGYQRYFEIAGRKYSHLIDPRTGFSAEQIQSASVIAATAMDADAAATVVSVLGTTAGLALIESLEGFECLLLTNNGTVQASSGWPAGNADWQASLVAAEVNRNANEKSTAGLNVDFTLKRPEGGRYRRPYVAVWLEDEDGFPVKTALLWMQTKQPGPRWHRDLTRWYRNDRFRKLAENKELIGTISAATRGPGQYQARFDGTDNQGKPLPHGKYTLYIEAAREHGTYQIIRKPVELRADPISKQGLEENVEIGNVSFEYIPWATK</sequence>
<evidence type="ECO:0000256" key="1">
    <source>
        <dbReference type="ARBA" id="ARBA00001946"/>
    </source>
</evidence>